<accession>A0A1A8IQ20</accession>
<reference evidence="1" key="1">
    <citation type="submission" date="2016-05" db="EMBL/GenBank/DDBJ databases">
        <authorList>
            <person name="Lavstsen T."/>
            <person name="Jespersen J.S."/>
        </authorList>
    </citation>
    <scope>NUCLEOTIDE SEQUENCE</scope>
    <source>
        <tissue evidence="1">Brain</tissue>
    </source>
</reference>
<gene>
    <name evidence="1" type="primary">Nfu_g_1_017242</name>
</gene>
<dbReference type="EMBL" id="HAED01012975">
    <property type="protein sequence ID" value="SBQ99397.1"/>
    <property type="molecule type" value="Transcribed_RNA"/>
</dbReference>
<sequence length="61" mass="6639">LYHSCFFLCGSAGGQIFHQQQQGIVGIVVPLGDCLLLCSRSCSKKRSCEVPVTKLVFGEYS</sequence>
<feature type="non-terminal residue" evidence="1">
    <location>
        <position position="1"/>
    </location>
</feature>
<dbReference type="AlphaFoldDB" id="A0A1A8IQ20"/>
<name>A0A1A8IQ20_NOTKU</name>
<proteinExistence type="predicted"/>
<protein>
    <submittedName>
        <fullName evidence="1">Uncharacterized protein</fullName>
    </submittedName>
</protein>
<organism evidence="1">
    <name type="scientific">Nothobranchius kuhntae</name>
    <name type="common">Beira killifish</name>
    <dbReference type="NCBI Taxonomy" id="321403"/>
    <lineage>
        <taxon>Eukaryota</taxon>
        <taxon>Metazoa</taxon>
        <taxon>Chordata</taxon>
        <taxon>Craniata</taxon>
        <taxon>Vertebrata</taxon>
        <taxon>Euteleostomi</taxon>
        <taxon>Actinopterygii</taxon>
        <taxon>Neopterygii</taxon>
        <taxon>Teleostei</taxon>
        <taxon>Neoteleostei</taxon>
        <taxon>Acanthomorphata</taxon>
        <taxon>Ovalentaria</taxon>
        <taxon>Atherinomorphae</taxon>
        <taxon>Cyprinodontiformes</taxon>
        <taxon>Nothobranchiidae</taxon>
        <taxon>Nothobranchius</taxon>
    </lineage>
</organism>
<feature type="non-terminal residue" evidence="1">
    <location>
        <position position="61"/>
    </location>
</feature>
<reference evidence="1" key="2">
    <citation type="submission" date="2016-06" db="EMBL/GenBank/DDBJ databases">
        <title>The genome of a short-lived fish provides insights into sex chromosome evolution and the genetic control of aging.</title>
        <authorList>
            <person name="Reichwald K."/>
            <person name="Felder M."/>
            <person name="Petzold A."/>
            <person name="Koch P."/>
            <person name="Groth M."/>
            <person name="Platzer M."/>
        </authorList>
    </citation>
    <scope>NUCLEOTIDE SEQUENCE</scope>
    <source>
        <tissue evidence="1">Brain</tissue>
    </source>
</reference>
<evidence type="ECO:0000313" key="1">
    <source>
        <dbReference type="EMBL" id="SBQ99397.1"/>
    </source>
</evidence>